<feature type="domain" description="Pinin/SDK/MemA protein" evidence="9">
    <location>
        <begin position="86"/>
        <end position="201"/>
    </location>
</feature>
<evidence type="ECO:0000256" key="5">
    <source>
        <dbReference type="ARBA" id="ARBA00023163"/>
    </source>
</evidence>
<evidence type="ECO:0000256" key="4">
    <source>
        <dbReference type="ARBA" id="ARBA00023015"/>
    </source>
</evidence>
<name>A0A8H4PND7_9HYPO</name>
<dbReference type="OrthoDB" id="330772at2759"/>
<dbReference type="GO" id="GO:0071013">
    <property type="term" value="C:catalytic step 2 spliceosome"/>
    <property type="evidence" value="ECO:0007669"/>
    <property type="project" value="TreeGrafter"/>
</dbReference>
<feature type="region of interest" description="Disordered" evidence="8">
    <location>
        <begin position="1"/>
        <end position="121"/>
    </location>
</feature>
<dbReference type="AlphaFoldDB" id="A0A8H4PND7"/>
<reference evidence="10 11" key="1">
    <citation type="journal article" date="2020" name="Genome Biol. Evol.">
        <title>A new high-quality draft genome assembly of the Chinese cordyceps Ophiocordyceps sinensis.</title>
        <authorList>
            <person name="Shu R."/>
            <person name="Zhang J."/>
            <person name="Meng Q."/>
            <person name="Zhang H."/>
            <person name="Zhou G."/>
            <person name="Li M."/>
            <person name="Wu P."/>
            <person name="Zhao Y."/>
            <person name="Chen C."/>
            <person name="Qin Q."/>
        </authorList>
    </citation>
    <scope>NUCLEOTIDE SEQUENCE [LARGE SCALE GENOMIC DNA]</scope>
    <source>
        <strain evidence="10 11">IOZ07</strain>
    </source>
</reference>
<evidence type="ECO:0000256" key="6">
    <source>
        <dbReference type="ARBA" id="ARBA00023187"/>
    </source>
</evidence>
<proteinExistence type="inferred from homology"/>
<evidence type="ECO:0000256" key="3">
    <source>
        <dbReference type="ARBA" id="ARBA00022664"/>
    </source>
</evidence>
<evidence type="ECO:0000259" key="9">
    <source>
        <dbReference type="Pfam" id="PF04696"/>
    </source>
</evidence>
<evidence type="ECO:0000256" key="7">
    <source>
        <dbReference type="ARBA" id="ARBA00023242"/>
    </source>
</evidence>
<evidence type="ECO:0000256" key="8">
    <source>
        <dbReference type="SAM" id="MobiDB-lite"/>
    </source>
</evidence>
<protein>
    <recommendedName>
        <fullName evidence="9">Pinin/SDK/MemA protein domain-containing protein</fullName>
    </recommendedName>
</protein>
<evidence type="ECO:0000313" key="10">
    <source>
        <dbReference type="EMBL" id="KAF4506889.1"/>
    </source>
</evidence>
<feature type="compositionally biased region" description="Polar residues" evidence="8">
    <location>
        <begin position="101"/>
        <end position="110"/>
    </location>
</feature>
<comment type="similarity">
    <text evidence="2">Belongs to the pinin family.</text>
</comment>
<sequence length="296" mass="33139">MATEDEERPVEALAPTSDARGDSPVEDGSRKRKMSSAQGSDDGTAKPSKQACGKPPVGSNSSDRRLAFGRTGQNAEQGRRASAARQEEKMRGKRLFGGLMNTLNQGAGNSQQRRRQEIERRQLKKMQQQTVEDDLKQAEKRAALHSIRMEQQITWDEQVMRSKHAKMLKLAQFLRTHSLPEMYFLPWRLSHRERDLIKAQVRDCKASISRELEDFKERKEQHLKRYGPGWVSNATPAVEPAAGPGPIRHHEAPPPELPTANAAAEGAGKQTTTLLDDMHDELGGVLVEADEDMVIY</sequence>
<evidence type="ECO:0000313" key="11">
    <source>
        <dbReference type="Proteomes" id="UP000557566"/>
    </source>
</evidence>
<dbReference type="InterPro" id="IPR006786">
    <property type="entry name" value="Pinin_SDK_MemA"/>
</dbReference>
<keyword evidence="6" id="KW-0508">mRNA splicing</keyword>
<keyword evidence="4" id="KW-0805">Transcription regulation</keyword>
<keyword evidence="3" id="KW-0507">mRNA processing</keyword>
<dbReference type="InterPro" id="IPR039853">
    <property type="entry name" value="Pinin"/>
</dbReference>
<dbReference type="PANTHER" id="PTHR12707">
    <property type="entry name" value="PINN"/>
    <property type="match status" value="1"/>
</dbReference>
<evidence type="ECO:0000256" key="2">
    <source>
        <dbReference type="ARBA" id="ARBA00010386"/>
    </source>
</evidence>
<comment type="subcellular location">
    <subcellularLocation>
        <location evidence="1">Nucleus</location>
    </subcellularLocation>
</comment>
<dbReference type="Pfam" id="PF04696">
    <property type="entry name" value="Pinin_SDK_memA"/>
    <property type="match status" value="1"/>
</dbReference>
<keyword evidence="7" id="KW-0539">Nucleus</keyword>
<comment type="caution">
    <text evidence="10">The sequence shown here is derived from an EMBL/GenBank/DDBJ whole genome shotgun (WGS) entry which is preliminary data.</text>
</comment>
<feature type="region of interest" description="Disordered" evidence="8">
    <location>
        <begin position="227"/>
        <end position="269"/>
    </location>
</feature>
<dbReference type="EMBL" id="JAAVMX010000007">
    <property type="protein sequence ID" value="KAF4506889.1"/>
    <property type="molecule type" value="Genomic_DNA"/>
</dbReference>
<feature type="compositionally biased region" description="Basic and acidic residues" evidence="8">
    <location>
        <begin position="19"/>
        <end position="29"/>
    </location>
</feature>
<keyword evidence="11" id="KW-1185">Reference proteome</keyword>
<evidence type="ECO:0000256" key="1">
    <source>
        <dbReference type="ARBA" id="ARBA00004123"/>
    </source>
</evidence>
<gene>
    <name evidence="10" type="ORF">G6O67_006925</name>
</gene>
<organism evidence="10 11">
    <name type="scientific">Ophiocordyceps sinensis</name>
    <dbReference type="NCBI Taxonomy" id="72228"/>
    <lineage>
        <taxon>Eukaryota</taxon>
        <taxon>Fungi</taxon>
        <taxon>Dikarya</taxon>
        <taxon>Ascomycota</taxon>
        <taxon>Pezizomycotina</taxon>
        <taxon>Sordariomycetes</taxon>
        <taxon>Hypocreomycetidae</taxon>
        <taxon>Hypocreales</taxon>
        <taxon>Ophiocordycipitaceae</taxon>
        <taxon>Ophiocordyceps</taxon>
    </lineage>
</organism>
<dbReference type="PANTHER" id="PTHR12707:SF0">
    <property type="entry name" value="PININ"/>
    <property type="match status" value="1"/>
</dbReference>
<dbReference type="GO" id="GO:0006397">
    <property type="term" value="P:mRNA processing"/>
    <property type="evidence" value="ECO:0007669"/>
    <property type="project" value="UniProtKB-KW"/>
</dbReference>
<keyword evidence="5" id="KW-0804">Transcription</keyword>
<dbReference type="GO" id="GO:0008380">
    <property type="term" value="P:RNA splicing"/>
    <property type="evidence" value="ECO:0007669"/>
    <property type="project" value="UniProtKB-KW"/>
</dbReference>
<dbReference type="Proteomes" id="UP000557566">
    <property type="component" value="Unassembled WGS sequence"/>
</dbReference>
<accession>A0A8H4PND7</accession>